<keyword evidence="2" id="KW-1185">Reference proteome</keyword>
<proteinExistence type="predicted"/>
<reference evidence="2" key="1">
    <citation type="journal article" date="2023" name="G3 (Bethesda)">
        <title>Genome assembly and association tests identify interacting loci associated with vigor, precocity, and sex in interspecific pistachio rootstocks.</title>
        <authorList>
            <person name="Palmer W."/>
            <person name="Jacygrad E."/>
            <person name="Sagayaradj S."/>
            <person name="Cavanaugh K."/>
            <person name="Han R."/>
            <person name="Bertier L."/>
            <person name="Beede B."/>
            <person name="Kafkas S."/>
            <person name="Golino D."/>
            <person name="Preece J."/>
            <person name="Michelmore R."/>
        </authorList>
    </citation>
    <scope>NUCLEOTIDE SEQUENCE [LARGE SCALE GENOMIC DNA]</scope>
</reference>
<evidence type="ECO:0000313" key="2">
    <source>
        <dbReference type="Proteomes" id="UP001163603"/>
    </source>
</evidence>
<comment type="caution">
    <text evidence="1">The sequence shown here is derived from an EMBL/GenBank/DDBJ whole genome shotgun (WGS) entry which is preliminary data.</text>
</comment>
<sequence length="213" mass="23990">MNMKEGHQDVKASSSSRSTVLLDLKLSNHETDNKQENEQLGTRTFSCNFCKKEFSTSQALGGHQNAHKQERALAKKQQEINNDHLRHMGTFGSPKLLSYPYYPTTSPHPFYGSLINKPSFPWSSSGYNWFGLHMTNTNNTQSSIERLRMMNSNNGGLNGINFRPPFPRFSCGSTNIQALNWSKHGDYRQQGDPSLSKSCDHEDSSGLDLSLKL</sequence>
<evidence type="ECO:0000313" key="1">
    <source>
        <dbReference type="EMBL" id="KAJ0013703.1"/>
    </source>
</evidence>
<dbReference type="Proteomes" id="UP001163603">
    <property type="component" value="Chromosome 13"/>
</dbReference>
<protein>
    <submittedName>
        <fullName evidence="1">Uncharacterized protein</fullName>
    </submittedName>
</protein>
<gene>
    <name evidence="1" type="ORF">Pint_21015</name>
</gene>
<name>A0ACC0X8T7_9ROSI</name>
<dbReference type="EMBL" id="CM047748">
    <property type="protein sequence ID" value="KAJ0013703.1"/>
    <property type="molecule type" value="Genomic_DNA"/>
</dbReference>
<organism evidence="1 2">
    <name type="scientific">Pistacia integerrima</name>
    <dbReference type="NCBI Taxonomy" id="434235"/>
    <lineage>
        <taxon>Eukaryota</taxon>
        <taxon>Viridiplantae</taxon>
        <taxon>Streptophyta</taxon>
        <taxon>Embryophyta</taxon>
        <taxon>Tracheophyta</taxon>
        <taxon>Spermatophyta</taxon>
        <taxon>Magnoliopsida</taxon>
        <taxon>eudicotyledons</taxon>
        <taxon>Gunneridae</taxon>
        <taxon>Pentapetalae</taxon>
        <taxon>rosids</taxon>
        <taxon>malvids</taxon>
        <taxon>Sapindales</taxon>
        <taxon>Anacardiaceae</taxon>
        <taxon>Pistacia</taxon>
    </lineage>
</organism>
<accession>A0ACC0X8T7</accession>